<dbReference type="AlphaFoldDB" id="A0A9I9CPN9"/>
<name>A0A9I9CPN9_CUCME</name>
<dbReference type="GO" id="GO:0004566">
    <property type="term" value="F:beta-glucuronidase activity"/>
    <property type="evidence" value="ECO:0007669"/>
    <property type="project" value="TreeGrafter"/>
</dbReference>
<dbReference type="GO" id="GO:0009505">
    <property type="term" value="C:plant-type cell wall"/>
    <property type="evidence" value="ECO:0007669"/>
    <property type="project" value="TreeGrafter"/>
</dbReference>
<dbReference type="Gene3D" id="3.20.20.80">
    <property type="entry name" value="Glycosidases"/>
    <property type="match status" value="1"/>
</dbReference>
<dbReference type="InterPro" id="IPR005199">
    <property type="entry name" value="Glyco_hydro_79"/>
</dbReference>
<dbReference type="Pfam" id="PF03662">
    <property type="entry name" value="Glyco_hydro_79n"/>
    <property type="match status" value="1"/>
</dbReference>
<evidence type="ECO:0000256" key="1">
    <source>
        <dbReference type="ARBA" id="ARBA00009800"/>
    </source>
</evidence>
<organism evidence="3">
    <name type="scientific">Cucumis melo</name>
    <name type="common">Muskmelon</name>
    <dbReference type="NCBI Taxonomy" id="3656"/>
    <lineage>
        <taxon>Eukaryota</taxon>
        <taxon>Viridiplantae</taxon>
        <taxon>Streptophyta</taxon>
        <taxon>Embryophyta</taxon>
        <taxon>Tracheophyta</taxon>
        <taxon>Spermatophyta</taxon>
        <taxon>Magnoliopsida</taxon>
        <taxon>eudicotyledons</taxon>
        <taxon>Gunneridae</taxon>
        <taxon>Pentapetalae</taxon>
        <taxon>rosids</taxon>
        <taxon>fabids</taxon>
        <taxon>Cucurbitales</taxon>
        <taxon>Cucurbitaceae</taxon>
        <taxon>Benincaseae</taxon>
        <taxon>Cucumis</taxon>
    </lineage>
</organism>
<dbReference type="PANTHER" id="PTHR14363:SF21">
    <property type="entry name" value="HEPARANASE-LIKE PROTEIN 1"/>
    <property type="match status" value="1"/>
</dbReference>
<feature type="chain" id="PRO_5039918414" description="Heparanase-like protein 2" evidence="2">
    <location>
        <begin position="21"/>
        <end position="323"/>
    </location>
</feature>
<evidence type="ECO:0008006" key="4">
    <source>
        <dbReference type="Google" id="ProtNLM"/>
    </source>
</evidence>
<dbReference type="GO" id="GO:0016020">
    <property type="term" value="C:membrane"/>
    <property type="evidence" value="ECO:0007669"/>
    <property type="project" value="InterPro"/>
</dbReference>
<accession>A0A9I9CPN9</accession>
<proteinExistence type="inferred from homology"/>
<dbReference type="SUPFAM" id="SSF51445">
    <property type="entry name" value="(Trans)glycosidases"/>
    <property type="match status" value="1"/>
</dbReference>
<dbReference type="PANTHER" id="PTHR14363">
    <property type="entry name" value="HEPARANASE-RELATED"/>
    <property type="match status" value="1"/>
</dbReference>
<comment type="similarity">
    <text evidence="1">Belongs to the glycosyl hydrolase 79 family.</text>
</comment>
<dbReference type="Gramene" id="MELO3C006697.2.1">
    <property type="protein sequence ID" value="MELO3C006697.2.1"/>
    <property type="gene ID" value="MELO3C006697.2"/>
</dbReference>
<evidence type="ECO:0000313" key="3">
    <source>
        <dbReference type="EnsemblPlants" id="MELO3C006697.2.1"/>
    </source>
</evidence>
<feature type="signal peptide" evidence="2">
    <location>
        <begin position="1"/>
        <end position="20"/>
    </location>
</feature>
<reference evidence="3" key="1">
    <citation type="submission" date="2023-03" db="UniProtKB">
        <authorList>
            <consortium name="EnsemblPlants"/>
        </authorList>
    </citation>
    <scope>IDENTIFICATION</scope>
</reference>
<keyword evidence="2" id="KW-0732">Signal</keyword>
<dbReference type="EnsemblPlants" id="MELO3C006697.2.1">
    <property type="protein sequence ID" value="MELO3C006697.2.1"/>
    <property type="gene ID" value="MELO3C006697.2"/>
</dbReference>
<dbReference type="InterPro" id="IPR017853">
    <property type="entry name" value="GH"/>
</dbReference>
<evidence type="ECO:0000256" key="2">
    <source>
        <dbReference type="SAM" id="SignalP"/>
    </source>
</evidence>
<sequence>MKGGKFVLIFLVAFIPMIYGKNVTMGNIVVDGTTRITETDENYICMTIDYWPFNECSTIPCLWDGNASALNLTLRIRVGGSLQDKLIYDVGSFKGNCPQFVRNSTAMFHISEGCLSMERWDDLNQFFNKTGAIVTFGLNALLGRQHTSGLRWEGEWNYTNAEAFIQYTIEKNYRINSWEFGNEMVGHNSIGVNITSAQYAKDLIKLREIIDRLYNNSQQKPLIAAPSAFFDASWYKDFVYGTGPGIVDILTHHIYNMGAGYDPKVIDNFLDPNYLSKESRDFQQLKNIVENNAPWSVAWVGEAGGTFHGGSPYISNTFVDGFW</sequence>
<protein>
    <recommendedName>
        <fullName evidence="4">Heparanase-like protein 2</fullName>
    </recommendedName>
</protein>